<comment type="similarity">
    <text evidence="1">Belongs to the MreC family.</text>
</comment>
<evidence type="ECO:0000256" key="1">
    <source>
        <dbReference type="ARBA" id="ARBA00009369"/>
    </source>
</evidence>
<protein>
    <recommendedName>
        <fullName evidence="2">Cell shape-determining protein MreC</fullName>
    </recommendedName>
    <alternativeName>
        <fullName evidence="4">Cell shape protein MreC</fullName>
    </alternativeName>
</protein>
<evidence type="ECO:0000256" key="3">
    <source>
        <dbReference type="ARBA" id="ARBA00022960"/>
    </source>
</evidence>
<dbReference type="RefSeq" id="WP_073315717.1">
    <property type="nucleotide sequence ID" value="NZ_FQYP01000003.1"/>
</dbReference>
<dbReference type="GO" id="GO:0008360">
    <property type="term" value="P:regulation of cell shape"/>
    <property type="evidence" value="ECO:0007669"/>
    <property type="project" value="UniProtKB-KW"/>
</dbReference>
<evidence type="ECO:0000256" key="2">
    <source>
        <dbReference type="ARBA" id="ARBA00013855"/>
    </source>
</evidence>
<accession>A0A1M6EF66</accession>
<dbReference type="Gene3D" id="2.40.10.340">
    <property type="entry name" value="Rod shape-determining protein MreC, domain 1"/>
    <property type="match status" value="1"/>
</dbReference>
<evidence type="ECO:0000313" key="7">
    <source>
        <dbReference type="Proteomes" id="UP000184432"/>
    </source>
</evidence>
<gene>
    <name evidence="6" type="ORF">SAMN04488508_103383</name>
</gene>
<proteinExistence type="inferred from homology"/>
<dbReference type="Gene3D" id="2.40.10.350">
    <property type="entry name" value="Rod shape-determining protein MreC, domain 2"/>
    <property type="match status" value="1"/>
</dbReference>
<dbReference type="GO" id="GO:0005886">
    <property type="term" value="C:plasma membrane"/>
    <property type="evidence" value="ECO:0007669"/>
    <property type="project" value="TreeGrafter"/>
</dbReference>
<dbReference type="InterPro" id="IPR055342">
    <property type="entry name" value="MreC_beta-barrel_core"/>
</dbReference>
<dbReference type="AlphaFoldDB" id="A0A1M6EF66"/>
<evidence type="ECO:0000259" key="5">
    <source>
        <dbReference type="Pfam" id="PF04085"/>
    </source>
</evidence>
<dbReference type="EMBL" id="FQYP01000003">
    <property type="protein sequence ID" value="SHI84177.1"/>
    <property type="molecule type" value="Genomic_DNA"/>
</dbReference>
<keyword evidence="3" id="KW-0133">Cell shape</keyword>
<dbReference type="InterPro" id="IPR007221">
    <property type="entry name" value="MreC"/>
</dbReference>
<dbReference type="InterPro" id="IPR042175">
    <property type="entry name" value="Cell/Rod_MreC_2"/>
</dbReference>
<sequence length="271" mass="31056">MQQIINFLIRNKHSLLFLLLFLLSLIFTIQSHSYHKSKFVSSTNFLSGGIYEWQRSVKDYFKLRNENKRLLTENEMLRNQLSALGVDSVATQYLDTTNFDKPYTFIKARVIKNDYSKSDNYLLIDRGAKDSIIPDMGVITDKGIIGIIENTSKNYSRVISILNSNSRINAGLKNSDQYGSLVWNGKDPNTLQLETVPRQAVLKEGDTIITHGRSTIFPRGIGIGTIANYKLDENKSYYLIDVKLFNDMTNIGFVYTIKNRDTEEIKNLENE</sequence>
<dbReference type="InterPro" id="IPR042177">
    <property type="entry name" value="Cell/Rod_1"/>
</dbReference>
<evidence type="ECO:0000313" key="6">
    <source>
        <dbReference type="EMBL" id="SHI84177.1"/>
    </source>
</evidence>
<dbReference type="STRING" id="570521.SAMN04488508_103383"/>
<dbReference type="Pfam" id="PF04085">
    <property type="entry name" value="MreC"/>
    <property type="match status" value="1"/>
</dbReference>
<dbReference type="Proteomes" id="UP000184432">
    <property type="component" value="Unassembled WGS sequence"/>
</dbReference>
<dbReference type="PANTHER" id="PTHR34138:SF1">
    <property type="entry name" value="CELL SHAPE-DETERMINING PROTEIN MREC"/>
    <property type="match status" value="1"/>
</dbReference>
<reference evidence="7" key="1">
    <citation type="submission" date="2016-11" db="EMBL/GenBank/DDBJ databases">
        <authorList>
            <person name="Varghese N."/>
            <person name="Submissions S."/>
        </authorList>
    </citation>
    <scope>NUCLEOTIDE SEQUENCE [LARGE SCALE GENOMIC DNA]</scope>
    <source>
        <strain evidence="7">DSM 22623</strain>
    </source>
</reference>
<name>A0A1M6EF66_9FLAO</name>
<dbReference type="NCBIfam" id="NF010532">
    <property type="entry name" value="PRK13922.9-3"/>
    <property type="match status" value="1"/>
</dbReference>
<keyword evidence="7" id="KW-1185">Reference proteome</keyword>
<feature type="domain" description="Rod shape-determining protein MreC beta-barrel core" evidence="5">
    <location>
        <begin position="110"/>
        <end position="257"/>
    </location>
</feature>
<dbReference type="PANTHER" id="PTHR34138">
    <property type="entry name" value="CELL SHAPE-DETERMINING PROTEIN MREC"/>
    <property type="match status" value="1"/>
</dbReference>
<evidence type="ECO:0000256" key="4">
    <source>
        <dbReference type="ARBA" id="ARBA00032089"/>
    </source>
</evidence>
<dbReference type="OrthoDB" id="9811827at2"/>
<organism evidence="6 7">
    <name type="scientific">Aquimarina spongiae</name>
    <dbReference type="NCBI Taxonomy" id="570521"/>
    <lineage>
        <taxon>Bacteria</taxon>
        <taxon>Pseudomonadati</taxon>
        <taxon>Bacteroidota</taxon>
        <taxon>Flavobacteriia</taxon>
        <taxon>Flavobacteriales</taxon>
        <taxon>Flavobacteriaceae</taxon>
        <taxon>Aquimarina</taxon>
    </lineage>
</organism>